<dbReference type="GO" id="GO:0009279">
    <property type="term" value="C:cell outer membrane"/>
    <property type="evidence" value="ECO:0007669"/>
    <property type="project" value="UniProtKB-SubCell"/>
</dbReference>
<dbReference type="NCBIfam" id="TIGR01844">
    <property type="entry name" value="type_I_sec_TolC"/>
    <property type="match status" value="1"/>
</dbReference>
<evidence type="ECO:0000256" key="7">
    <source>
        <dbReference type="ARBA" id="ARBA00023237"/>
    </source>
</evidence>
<evidence type="ECO:0000256" key="9">
    <source>
        <dbReference type="SAM" id="SignalP"/>
    </source>
</evidence>
<accession>A0A3G8M804</accession>
<dbReference type="RefSeq" id="WP_124739528.1">
    <property type="nucleotide sequence ID" value="NZ_CP034086.1"/>
</dbReference>
<dbReference type="PANTHER" id="PTHR30026">
    <property type="entry name" value="OUTER MEMBRANE PROTEIN TOLC"/>
    <property type="match status" value="1"/>
</dbReference>
<protein>
    <submittedName>
        <fullName evidence="10">Channel protein TolC</fullName>
    </submittedName>
</protein>
<feature type="chain" id="PRO_5018042873" evidence="9">
    <location>
        <begin position="23"/>
        <end position="468"/>
    </location>
</feature>
<keyword evidence="6" id="KW-0472">Membrane</keyword>
<keyword evidence="4" id="KW-1134">Transmembrane beta strand</keyword>
<dbReference type="Pfam" id="PF02321">
    <property type="entry name" value="OEP"/>
    <property type="match status" value="2"/>
</dbReference>
<evidence type="ECO:0000256" key="5">
    <source>
        <dbReference type="ARBA" id="ARBA00022692"/>
    </source>
</evidence>
<reference evidence="10 11" key="1">
    <citation type="submission" date="2018-11" db="EMBL/GenBank/DDBJ databases">
        <title>Genome squencing of methanotrophic bacteria isolated from alkaline groundwater in Korea.</title>
        <authorList>
            <person name="Nguyen L.N."/>
        </authorList>
    </citation>
    <scope>NUCLEOTIDE SEQUENCE [LARGE SCALE GENOMIC DNA]</scope>
    <source>
        <strain evidence="10 11">GW6</strain>
    </source>
</reference>
<dbReference type="Gene3D" id="1.20.1600.10">
    <property type="entry name" value="Outer membrane efflux proteins (OEP)"/>
    <property type="match status" value="1"/>
</dbReference>
<dbReference type="InterPro" id="IPR003423">
    <property type="entry name" value="OMP_efflux"/>
</dbReference>
<dbReference type="GO" id="GO:0015562">
    <property type="term" value="F:efflux transmembrane transporter activity"/>
    <property type="evidence" value="ECO:0007669"/>
    <property type="project" value="InterPro"/>
</dbReference>
<dbReference type="GO" id="GO:1990281">
    <property type="term" value="C:efflux pump complex"/>
    <property type="evidence" value="ECO:0007669"/>
    <property type="project" value="TreeGrafter"/>
</dbReference>
<keyword evidence="3" id="KW-0813">Transport</keyword>
<feature type="signal peptide" evidence="9">
    <location>
        <begin position="1"/>
        <end position="22"/>
    </location>
</feature>
<dbReference type="GO" id="GO:0015288">
    <property type="term" value="F:porin activity"/>
    <property type="evidence" value="ECO:0007669"/>
    <property type="project" value="TreeGrafter"/>
</dbReference>
<proteinExistence type="inferred from homology"/>
<evidence type="ECO:0000256" key="3">
    <source>
        <dbReference type="ARBA" id="ARBA00022448"/>
    </source>
</evidence>
<comment type="subcellular location">
    <subcellularLocation>
        <location evidence="1">Cell outer membrane</location>
    </subcellularLocation>
</comment>
<dbReference type="InterPro" id="IPR051906">
    <property type="entry name" value="TolC-like"/>
</dbReference>
<evidence type="ECO:0000256" key="8">
    <source>
        <dbReference type="SAM" id="Coils"/>
    </source>
</evidence>
<feature type="coiled-coil region" evidence="8">
    <location>
        <begin position="362"/>
        <end position="389"/>
    </location>
</feature>
<evidence type="ECO:0000256" key="4">
    <source>
        <dbReference type="ARBA" id="ARBA00022452"/>
    </source>
</evidence>
<evidence type="ECO:0000256" key="6">
    <source>
        <dbReference type="ARBA" id="ARBA00023136"/>
    </source>
</evidence>
<comment type="similarity">
    <text evidence="2">Belongs to the outer membrane factor (OMF) (TC 1.B.17) family.</text>
</comment>
<dbReference type="KEGG" id="mros:EHO51_14790"/>
<gene>
    <name evidence="10" type="ORF">EHO51_14790</name>
</gene>
<dbReference type="Proteomes" id="UP000273982">
    <property type="component" value="Chromosome"/>
</dbReference>
<dbReference type="InterPro" id="IPR010130">
    <property type="entry name" value="T1SS_OMP_TolC"/>
</dbReference>
<keyword evidence="5" id="KW-0812">Transmembrane</keyword>
<evidence type="ECO:0000313" key="10">
    <source>
        <dbReference type="EMBL" id="AZG77897.1"/>
    </source>
</evidence>
<keyword evidence="9" id="KW-0732">Signal</keyword>
<keyword evidence="8" id="KW-0175">Coiled coil</keyword>
<dbReference type="PANTHER" id="PTHR30026:SF22">
    <property type="entry name" value="OUTER MEMBRANE EFFLUX PROTEIN"/>
    <property type="match status" value="1"/>
</dbReference>
<dbReference type="EMBL" id="CP034086">
    <property type="protein sequence ID" value="AZG77897.1"/>
    <property type="molecule type" value="Genomic_DNA"/>
</dbReference>
<name>A0A3G8M804_9HYPH</name>
<evidence type="ECO:0000256" key="2">
    <source>
        <dbReference type="ARBA" id="ARBA00007613"/>
    </source>
</evidence>
<dbReference type="AlphaFoldDB" id="A0A3G8M804"/>
<keyword evidence="7" id="KW-0998">Cell outer membrane</keyword>
<evidence type="ECO:0000256" key="1">
    <source>
        <dbReference type="ARBA" id="ARBA00004442"/>
    </source>
</evidence>
<organism evidence="10 11">
    <name type="scientific">Methylocystis rosea</name>
    <dbReference type="NCBI Taxonomy" id="173366"/>
    <lineage>
        <taxon>Bacteria</taxon>
        <taxon>Pseudomonadati</taxon>
        <taxon>Pseudomonadota</taxon>
        <taxon>Alphaproteobacteria</taxon>
        <taxon>Hyphomicrobiales</taxon>
        <taxon>Methylocystaceae</taxon>
        <taxon>Methylocystis</taxon>
    </lineage>
</organism>
<dbReference type="SUPFAM" id="SSF56954">
    <property type="entry name" value="Outer membrane efflux proteins (OEP)"/>
    <property type="match status" value="1"/>
</dbReference>
<sequence length="468" mass="50554">MSVRGVASVLICFILSGGASHAETLMGAMCRAYDANPQLNAGRAELRAIDENVPQAQAGMRPRVSADGYLGVQRNRYITQQRDVDLNDPTLTARTKSIQNGGSVPRSAQLTFEQPIFDGFKARNQTRAAESGVFAGRERLRLTEQQVLFDAVAAYMNVLRDTAALKLQESNVAVLSEQLRQTRERYQYGQITLTDVAQVEARLAGGKSLASAARAALDASIGVYRKTVGVEPTKLAPGAPIDRLLPKSRETAESIAQIEHPFILAALHDADTADLDIKALEADFMPKLSIVGDIFTQTDIAGIGNRNIGGSVLGHLNVPIYEGGLTSSRVRQAKETAGRRRFDADVARAEVLSLVRAYWGALQAAKAQIAAAQTQIAAAERALYGVREEAKAGQRTTLEILIAQQELLHARIALVFAQRDRVVASYAVLASLGRLSSAWLGLTPGGYDPAIHFDQVKDLWGDPTTPDR</sequence>
<evidence type="ECO:0000313" key="11">
    <source>
        <dbReference type="Proteomes" id="UP000273982"/>
    </source>
</evidence>